<proteinExistence type="predicted"/>
<name>A0A1H6B2F4_9FLAO</name>
<keyword evidence="2" id="KW-1185">Reference proteome</keyword>
<reference evidence="2" key="1">
    <citation type="submission" date="2016-10" db="EMBL/GenBank/DDBJ databases">
        <authorList>
            <person name="Varghese N."/>
            <person name="Submissions S."/>
        </authorList>
    </citation>
    <scope>NUCLEOTIDE SEQUENCE [LARGE SCALE GENOMIC DNA]</scope>
    <source>
        <strain evidence="2">DSM 21580</strain>
    </source>
</reference>
<protein>
    <submittedName>
        <fullName evidence="1">Uncharacterized protein</fullName>
    </submittedName>
</protein>
<dbReference type="Proteomes" id="UP000236738">
    <property type="component" value="Unassembled WGS sequence"/>
</dbReference>
<dbReference type="EMBL" id="FNUS01000007">
    <property type="protein sequence ID" value="SEG54999.1"/>
    <property type="molecule type" value="Genomic_DNA"/>
</dbReference>
<gene>
    <name evidence="1" type="ORF">SAMN05421847_2672</name>
</gene>
<dbReference type="AlphaFoldDB" id="A0A1H6B2F4"/>
<dbReference type="RefSeq" id="WP_103914520.1">
    <property type="nucleotide sequence ID" value="NZ_FNUS01000007.1"/>
</dbReference>
<organism evidence="1 2">
    <name type="scientific">Halpernia humi</name>
    <dbReference type="NCBI Taxonomy" id="493375"/>
    <lineage>
        <taxon>Bacteria</taxon>
        <taxon>Pseudomonadati</taxon>
        <taxon>Bacteroidota</taxon>
        <taxon>Flavobacteriia</taxon>
        <taxon>Flavobacteriales</taxon>
        <taxon>Weeksellaceae</taxon>
        <taxon>Chryseobacterium group</taxon>
        <taxon>Halpernia</taxon>
    </lineage>
</organism>
<accession>A0A1H6B2F4</accession>
<evidence type="ECO:0000313" key="1">
    <source>
        <dbReference type="EMBL" id="SEG54999.1"/>
    </source>
</evidence>
<evidence type="ECO:0000313" key="2">
    <source>
        <dbReference type="Proteomes" id="UP000236738"/>
    </source>
</evidence>
<sequence>MIFTYLISFCEVRQVVKLPNLIGHYITHKKANPNMSLYAFFKMHYLDKQVKDKDYSDDMKLPFKTHDNFTSFLTINIPPEKASINVPHPLIYVDYSSNFSYSEKFYPSIFKQIWEPPKI</sequence>